<dbReference type="PROSITE" id="PS51319">
    <property type="entry name" value="TFIIS_N"/>
    <property type="match status" value="1"/>
</dbReference>
<dbReference type="Proteomes" id="UP000515152">
    <property type="component" value="Chromosome 13"/>
</dbReference>
<dbReference type="KEGG" id="char:105911608"/>
<dbReference type="SUPFAM" id="SSF47676">
    <property type="entry name" value="Conserved domain common to transcription factors TFIIS, elongin A, CRSP70"/>
    <property type="match status" value="1"/>
</dbReference>
<keyword evidence="2 3" id="KW-0539">Nucleus</keyword>
<feature type="compositionally biased region" description="Basic and acidic residues" evidence="4">
    <location>
        <begin position="75"/>
        <end position="93"/>
    </location>
</feature>
<feature type="compositionally biased region" description="Basic and acidic residues" evidence="4">
    <location>
        <begin position="229"/>
        <end position="246"/>
    </location>
</feature>
<dbReference type="Gene3D" id="6.10.250.3180">
    <property type="match status" value="1"/>
</dbReference>
<dbReference type="GO" id="GO:0006368">
    <property type="term" value="P:transcription elongation by RNA polymerase II"/>
    <property type="evidence" value="ECO:0007669"/>
    <property type="project" value="InterPro"/>
</dbReference>
<evidence type="ECO:0000259" key="5">
    <source>
        <dbReference type="PROSITE" id="PS51319"/>
    </source>
</evidence>
<dbReference type="CDD" id="cd00183">
    <property type="entry name" value="TFIIS_I"/>
    <property type="match status" value="1"/>
</dbReference>
<dbReference type="CTD" id="768168"/>
<evidence type="ECO:0000256" key="4">
    <source>
        <dbReference type="SAM" id="MobiDB-lite"/>
    </source>
</evidence>
<feature type="compositionally biased region" description="Basic and acidic residues" evidence="4">
    <location>
        <begin position="534"/>
        <end position="555"/>
    </location>
</feature>
<dbReference type="PANTHER" id="PTHR15141:SF49">
    <property type="entry name" value="TFIIS N-TERMINAL DOMAIN-CONTAINING PROTEIN"/>
    <property type="match status" value="1"/>
</dbReference>
<dbReference type="OrthoDB" id="21513at2759"/>
<feature type="region of interest" description="Disordered" evidence="4">
    <location>
        <begin position="351"/>
        <end position="373"/>
    </location>
</feature>
<name>A0A6P3WDH3_CLUHA</name>
<dbReference type="RefSeq" id="XP_012695885.2">
    <property type="nucleotide sequence ID" value="XM_012840431.3"/>
</dbReference>
<dbReference type="Pfam" id="PF06881">
    <property type="entry name" value="Elongin_A"/>
    <property type="match status" value="1"/>
</dbReference>
<evidence type="ECO:0000256" key="3">
    <source>
        <dbReference type="PROSITE-ProRule" id="PRU00649"/>
    </source>
</evidence>
<dbReference type="AlphaFoldDB" id="A0A6P3WDH3"/>
<dbReference type="InterPro" id="IPR017923">
    <property type="entry name" value="TFIIS_N"/>
</dbReference>
<dbReference type="InterPro" id="IPR051870">
    <property type="entry name" value="Elongin-A_domain"/>
</dbReference>
<feature type="region of interest" description="Disordered" evidence="4">
    <location>
        <begin position="75"/>
        <end position="251"/>
    </location>
</feature>
<feature type="region of interest" description="Disordered" evidence="4">
    <location>
        <begin position="265"/>
        <end position="289"/>
    </location>
</feature>
<feature type="domain" description="TFIIS N-terminal" evidence="5">
    <location>
        <begin position="1"/>
        <end position="75"/>
    </location>
</feature>
<dbReference type="Pfam" id="PF08711">
    <property type="entry name" value="Med26"/>
    <property type="match status" value="1"/>
</dbReference>
<evidence type="ECO:0000313" key="6">
    <source>
        <dbReference type="Proteomes" id="UP000515152"/>
    </source>
</evidence>
<evidence type="ECO:0000256" key="2">
    <source>
        <dbReference type="ARBA" id="ARBA00023242"/>
    </source>
</evidence>
<dbReference type="InterPro" id="IPR035441">
    <property type="entry name" value="TFIIS/LEDGF_dom_sf"/>
</dbReference>
<accession>A0A6P3WDH3</accession>
<dbReference type="InterPro" id="IPR003617">
    <property type="entry name" value="TFIIS/CRSP70_N_sub"/>
</dbReference>
<organism evidence="6 7">
    <name type="scientific">Clupea harengus</name>
    <name type="common">Atlantic herring</name>
    <dbReference type="NCBI Taxonomy" id="7950"/>
    <lineage>
        <taxon>Eukaryota</taxon>
        <taxon>Metazoa</taxon>
        <taxon>Chordata</taxon>
        <taxon>Craniata</taxon>
        <taxon>Vertebrata</taxon>
        <taxon>Euteleostomi</taxon>
        <taxon>Actinopterygii</taxon>
        <taxon>Neopterygii</taxon>
        <taxon>Teleostei</taxon>
        <taxon>Clupei</taxon>
        <taxon>Clupeiformes</taxon>
        <taxon>Clupeoidei</taxon>
        <taxon>Clupeidae</taxon>
        <taxon>Clupea</taxon>
    </lineage>
</organism>
<dbReference type="SMART" id="SM00509">
    <property type="entry name" value="TFS2N"/>
    <property type="match status" value="1"/>
</dbReference>
<feature type="compositionally biased region" description="Polar residues" evidence="4">
    <location>
        <begin position="559"/>
        <end position="568"/>
    </location>
</feature>
<dbReference type="GO" id="GO:0070449">
    <property type="term" value="C:elongin complex"/>
    <property type="evidence" value="ECO:0007669"/>
    <property type="project" value="InterPro"/>
</dbReference>
<dbReference type="InterPro" id="IPR010684">
    <property type="entry name" value="RNA_pol_II_trans_fac_SIII_A"/>
</dbReference>
<evidence type="ECO:0000256" key="1">
    <source>
        <dbReference type="ARBA" id="ARBA00004123"/>
    </source>
</evidence>
<reference evidence="7" key="1">
    <citation type="submission" date="2025-08" db="UniProtKB">
        <authorList>
            <consortium name="RefSeq"/>
        </authorList>
    </citation>
    <scope>IDENTIFICATION</scope>
</reference>
<dbReference type="PANTHER" id="PTHR15141">
    <property type="entry name" value="TRANSCRIPTION ELONGATION FACTOR B POLYPEPTIDE 3"/>
    <property type="match status" value="1"/>
</dbReference>
<dbReference type="GeneID" id="105911608"/>
<evidence type="ECO:0000313" key="7">
    <source>
        <dbReference type="RefSeq" id="XP_012695885.2"/>
    </source>
</evidence>
<keyword evidence="6" id="KW-1185">Reference proteome</keyword>
<feature type="compositionally biased region" description="Basic residues" evidence="4">
    <location>
        <begin position="219"/>
        <end position="228"/>
    </location>
</feature>
<feature type="compositionally biased region" description="Basic and acidic residues" evidence="4">
    <location>
        <begin position="114"/>
        <end position="139"/>
    </location>
</feature>
<protein>
    <submittedName>
        <fullName evidence="7">Elongin A, like isoform X1</fullName>
    </submittedName>
</protein>
<gene>
    <name evidence="7" type="primary">eloal</name>
</gene>
<dbReference type="Gene3D" id="1.20.930.10">
    <property type="entry name" value="Conserved domain common to transcription factors TFIIS, elongin A, CRSP70"/>
    <property type="match status" value="1"/>
</dbReference>
<sequence length="594" mass="67933">MAALKTVLEIKLQLKSSEPKTVLTSLKKLQELDITIDILAETGIGKLVNSFRKHNEAGEVARTLVTQWKKLIPKENTSKTKEKEKDSEKKPSKTEATVEPEQTEQTEQPEQTEQSERQNKQIESNNQRDSEARPSDKPEVQITAPNKKTEAKETDVLISSKSSKRITHKESKTSVSDPERKDDVPRSYKSGHTRTEKVPKDPGQSINSIKTKDSDAKAIKSKSKKDKTKRTTEKGIDLKKKKKVEDPETQEMSFEAFLSYDMVAPKRKRSSDVKKKPSKRPKVDTMSSKNDDLVKIPSIKLHREFTEEPSKMATSKNEILDLLNVPLPLTLPKCDDLSNYRYFEEKTEDRVADTEAEAGEETPGFTGQRSKKKMQVYSGSKSTYLPAMMSLYQQCIRALQNNIDSLYEVGGVPFEILEPVIERCTPEQLIRIEECNPVYIGVTDHLWERHCQRDFRSAHLLEYESWREMFFRLSEERERKLAKLTKSIVSAHSQRPKGRQVKMAFINCAAKPPRNVRVQQEIYGTAGSAVQPHPLDRPRMQSQEGKVKPVCREYPRPGSNPTGPSQAQDPRKIKRVAPMMAKSLKAFKEQRRRR</sequence>
<feature type="region of interest" description="Disordered" evidence="4">
    <location>
        <begin position="527"/>
        <end position="594"/>
    </location>
</feature>
<proteinExistence type="predicted"/>
<feature type="compositionally biased region" description="Low complexity" evidence="4">
    <location>
        <begin position="94"/>
        <end position="112"/>
    </location>
</feature>
<comment type="subcellular location">
    <subcellularLocation>
        <location evidence="1 3">Nucleus</location>
    </subcellularLocation>
</comment>
<feature type="compositionally biased region" description="Basic and acidic residues" evidence="4">
    <location>
        <begin position="168"/>
        <end position="186"/>
    </location>
</feature>